<dbReference type="InterPro" id="IPR043502">
    <property type="entry name" value="DNA/RNA_pol_sf"/>
</dbReference>
<evidence type="ECO:0000256" key="3">
    <source>
        <dbReference type="ARBA" id="ARBA00020311"/>
    </source>
</evidence>
<dbReference type="SUPFAM" id="SSF56672">
    <property type="entry name" value="DNA/RNA polymerases"/>
    <property type="match status" value="1"/>
</dbReference>
<feature type="domain" description="DNA-directed DNA polymerase family A palm" evidence="19">
    <location>
        <begin position="657"/>
        <end position="864"/>
    </location>
</feature>
<dbReference type="InterPro" id="IPR019760">
    <property type="entry name" value="DNA-dir_DNA_pol_A_CS"/>
</dbReference>
<dbReference type="Gene3D" id="1.20.1060.10">
    <property type="entry name" value="Taq DNA Polymerase, Chain T, domain 4"/>
    <property type="match status" value="1"/>
</dbReference>
<evidence type="ECO:0000256" key="2">
    <source>
        <dbReference type="ARBA" id="ARBA00012417"/>
    </source>
</evidence>
<dbReference type="SMART" id="SM00279">
    <property type="entry name" value="HhH2"/>
    <property type="match status" value="1"/>
</dbReference>
<dbReference type="Pfam" id="PF01367">
    <property type="entry name" value="5_3_exonuc"/>
    <property type="match status" value="1"/>
</dbReference>
<dbReference type="GO" id="GO:0003887">
    <property type="term" value="F:DNA-directed DNA polymerase activity"/>
    <property type="evidence" value="ECO:0007669"/>
    <property type="project" value="UniProtKB-UniRule"/>
</dbReference>
<evidence type="ECO:0000256" key="8">
    <source>
        <dbReference type="ARBA" id="ARBA00022763"/>
    </source>
</evidence>
<keyword evidence="21" id="KW-1185">Reference proteome</keyword>
<evidence type="ECO:0000256" key="12">
    <source>
        <dbReference type="ARBA" id="ARBA00023125"/>
    </source>
</evidence>
<keyword evidence="12 16" id="KW-0238">DNA-binding</keyword>
<feature type="domain" description="3'-5' exonuclease" evidence="17">
    <location>
        <begin position="303"/>
        <end position="490"/>
    </location>
</feature>
<dbReference type="InterPro" id="IPR008918">
    <property type="entry name" value="HhH2"/>
</dbReference>
<comment type="catalytic activity">
    <reaction evidence="14 16">
        <text>DNA(n) + a 2'-deoxyribonucleoside 5'-triphosphate = DNA(n+1) + diphosphate</text>
        <dbReference type="Rhea" id="RHEA:22508"/>
        <dbReference type="Rhea" id="RHEA-COMP:17339"/>
        <dbReference type="Rhea" id="RHEA-COMP:17340"/>
        <dbReference type="ChEBI" id="CHEBI:33019"/>
        <dbReference type="ChEBI" id="CHEBI:61560"/>
        <dbReference type="ChEBI" id="CHEBI:173112"/>
        <dbReference type="EC" id="2.7.7.7"/>
    </reaction>
</comment>
<dbReference type="FunFam" id="1.10.150.20:FF:000002">
    <property type="entry name" value="DNA polymerase I"/>
    <property type="match status" value="1"/>
</dbReference>
<dbReference type="SMART" id="SM00475">
    <property type="entry name" value="53EXOc"/>
    <property type="match status" value="1"/>
</dbReference>
<keyword evidence="7" id="KW-0540">Nuclease</keyword>
<evidence type="ECO:0000256" key="5">
    <source>
        <dbReference type="ARBA" id="ARBA00022695"/>
    </source>
</evidence>
<dbReference type="SMART" id="SM00482">
    <property type="entry name" value="POLAc"/>
    <property type="match status" value="1"/>
</dbReference>
<dbReference type="PANTHER" id="PTHR10133">
    <property type="entry name" value="DNA POLYMERASE I"/>
    <property type="match status" value="1"/>
</dbReference>
<dbReference type="KEGG" id="svp:Pan189_37860"/>
<dbReference type="Pfam" id="PF00476">
    <property type="entry name" value="DNA_pol_A"/>
    <property type="match status" value="1"/>
</dbReference>
<evidence type="ECO:0000256" key="16">
    <source>
        <dbReference type="RuleBase" id="RU004460"/>
    </source>
</evidence>
<evidence type="ECO:0000256" key="4">
    <source>
        <dbReference type="ARBA" id="ARBA00022679"/>
    </source>
</evidence>
<dbReference type="AlphaFoldDB" id="A0A517R679"/>
<dbReference type="Proteomes" id="UP000317318">
    <property type="component" value="Chromosome"/>
</dbReference>
<evidence type="ECO:0000256" key="7">
    <source>
        <dbReference type="ARBA" id="ARBA00022722"/>
    </source>
</evidence>
<dbReference type="CDD" id="cd06139">
    <property type="entry name" value="DNA_polA_I_Ecoli_like_exo"/>
    <property type="match status" value="1"/>
</dbReference>
<dbReference type="FunFam" id="1.10.150.20:FF:000003">
    <property type="entry name" value="DNA polymerase I"/>
    <property type="match status" value="1"/>
</dbReference>
<dbReference type="PROSITE" id="PS00447">
    <property type="entry name" value="DNA_POLYMERASE_A"/>
    <property type="match status" value="1"/>
</dbReference>
<dbReference type="Gene3D" id="3.40.50.1010">
    <property type="entry name" value="5'-nuclease"/>
    <property type="match status" value="1"/>
</dbReference>
<dbReference type="GO" id="GO:0008408">
    <property type="term" value="F:3'-5' exonuclease activity"/>
    <property type="evidence" value="ECO:0007669"/>
    <property type="project" value="UniProtKB-UniRule"/>
</dbReference>
<gene>
    <name evidence="16 20" type="primary">polA</name>
    <name evidence="20" type="ORF">Pan189_37860</name>
</gene>
<keyword evidence="5 16" id="KW-0548">Nucleotidyltransferase</keyword>
<dbReference type="InterPro" id="IPR018320">
    <property type="entry name" value="DNA_polymerase_1"/>
</dbReference>
<dbReference type="CDD" id="cd08637">
    <property type="entry name" value="DNA_pol_A_pol_I_C"/>
    <property type="match status" value="1"/>
</dbReference>
<dbReference type="Gene3D" id="3.30.420.10">
    <property type="entry name" value="Ribonuclease H-like superfamily/Ribonuclease H"/>
    <property type="match status" value="1"/>
</dbReference>
<dbReference type="PRINTS" id="PR00868">
    <property type="entry name" value="DNAPOLI"/>
</dbReference>
<reference evidence="20 21" key="1">
    <citation type="submission" date="2019-02" db="EMBL/GenBank/DDBJ databases">
        <title>Deep-cultivation of Planctomycetes and their phenomic and genomic characterization uncovers novel biology.</title>
        <authorList>
            <person name="Wiegand S."/>
            <person name="Jogler M."/>
            <person name="Boedeker C."/>
            <person name="Pinto D."/>
            <person name="Vollmers J."/>
            <person name="Rivas-Marin E."/>
            <person name="Kohn T."/>
            <person name="Peeters S.H."/>
            <person name="Heuer A."/>
            <person name="Rast P."/>
            <person name="Oberbeckmann S."/>
            <person name="Bunk B."/>
            <person name="Jeske O."/>
            <person name="Meyerdierks A."/>
            <person name="Storesund J.E."/>
            <person name="Kallscheuer N."/>
            <person name="Luecker S."/>
            <person name="Lage O.M."/>
            <person name="Pohl T."/>
            <person name="Merkel B.J."/>
            <person name="Hornburger P."/>
            <person name="Mueller R.-W."/>
            <person name="Bruemmer F."/>
            <person name="Labrenz M."/>
            <person name="Spormann A.M."/>
            <person name="Op den Camp H."/>
            <person name="Overmann J."/>
            <person name="Amann R."/>
            <person name="Jetten M.S.M."/>
            <person name="Mascher T."/>
            <person name="Medema M.H."/>
            <person name="Devos D.P."/>
            <person name="Kaster A.-K."/>
            <person name="Ovreas L."/>
            <person name="Rohde M."/>
            <person name="Galperin M.Y."/>
            <person name="Jogler C."/>
        </authorList>
    </citation>
    <scope>NUCLEOTIDE SEQUENCE [LARGE SCALE GENOMIC DNA]</scope>
    <source>
        <strain evidence="20 21">Pan189</strain>
    </source>
</reference>
<comment type="function">
    <text evidence="16">In addition to polymerase activity, this DNA polymerase exhibits 3'-5' and 5'-3' exonuclease activity.</text>
</comment>
<dbReference type="Gene3D" id="1.10.150.20">
    <property type="entry name" value="5' to 3' exonuclease, C-terminal subdomain"/>
    <property type="match status" value="2"/>
</dbReference>
<dbReference type="InterPro" id="IPR002562">
    <property type="entry name" value="3'-5'_exonuclease_dom"/>
</dbReference>
<keyword evidence="8 16" id="KW-0227">DNA damage</keyword>
<evidence type="ECO:0000256" key="15">
    <source>
        <dbReference type="NCBIfam" id="TIGR00593"/>
    </source>
</evidence>
<dbReference type="NCBIfam" id="TIGR00593">
    <property type="entry name" value="pola"/>
    <property type="match status" value="1"/>
</dbReference>
<dbReference type="Pfam" id="PF02739">
    <property type="entry name" value="5_3_exonuc_N"/>
    <property type="match status" value="1"/>
</dbReference>
<dbReference type="Gene3D" id="3.30.70.370">
    <property type="match status" value="1"/>
</dbReference>
<keyword evidence="9 16" id="KW-0378">Hydrolase</keyword>
<keyword evidence="13 16" id="KW-0234">DNA repair</keyword>
<dbReference type="GO" id="GO:0003677">
    <property type="term" value="F:DNA binding"/>
    <property type="evidence" value="ECO:0007669"/>
    <property type="project" value="UniProtKB-UniRule"/>
</dbReference>
<name>A0A517R679_9PLAN</name>
<dbReference type="InterPro" id="IPR036279">
    <property type="entry name" value="5-3_exonuclease_C_sf"/>
</dbReference>
<keyword evidence="11 16" id="KW-0239">DNA-directed DNA polymerase</keyword>
<keyword evidence="10 16" id="KW-0269">Exonuclease</keyword>
<evidence type="ECO:0000256" key="1">
    <source>
        <dbReference type="ARBA" id="ARBA00007705"/>
    </source>
</evidence>
<dbReference type="InterPro" id="IPR020046">
    <property type="entry name" value="5-3_exonucl_a-hlix_arch_N"/>
</dbReference>
<feature type="domain" description="5'-3' exonuclease" evidence="18">
    <location>
        <begin position="2"/>
        <end position="258"/>
    </location>
</feature>
<dbReference type="InterPro" id="IPR002298">
    <property type="entry name" value="DNA_polymerase_A"/>
</dbReference>
<dbReference type="InterPro" id="IPR036397">
    <property type="entry name" value="RNaseH_sf"/>
</dbReference>
<comment type="similarity">
    <text evidence="1 16">Belongs to the DNA polymerase type-A family.</text>
</comment>
<dbReference type="SUPFAM" id="SSF88723">
    <property type="entry name" value="PIN domain-like"/>
    <property type="match status" value="1"/>
</dbReference>
<evidence type="ECO:0000259" key="19">
    <source>
        <dbReference type="SMART" id="SM00482"/>
    </source>
</evidence>
<keyword evidence="6 16" id="KW-0235">DNA replication</keyword>
<dbReference type="PANTHER" id="PTHR10133:SF27">
    <property type="entry name" value="DNA POLYMERASE NU"/>
    <property type="match status" value="1"/>
</dbReference>
<dbReference type="InterPro" id="IPR002421">
    <property type="entry name" value="5-3_exonuclease"/>
</dbReference>
<dbReference type="FunFam" id="1.20.1060.10:FF:000001">
    <property type="entry name" value="DNA polymerase I"/>
    <property type="match status" value="1"/>
</dbReference>
<evidence type="ECO:0000259" key="18">
    <source>
        <dbReference type="SMART" id="SM00475"/>
    </source>
</evidence>
<evidence type="ECO:0000256" key="9">
    <source>
        <dbReference type="ARBA" id="ARBA00022801"/>
    </source>
</evidence>
<protein>
    <recommendedName>
        <fullName evidence="3 15">DNA polymerase I</fullName>
        <ecNumber evidence="2 15">2.7.7.7</ecNumber>
    </recommendedName>
</protein>
<evidence type="ECO:0000256" key="10">
    <source>
        <dbReference type="ARBA" id="ARBA00022839"/>
    </source>
</evidence>
<accession>A0A517R679</accession>
<dbReference type="SUPFAM" id="SSF47807">
    <property type="entry name" value="5' to 3' exonuclease, C-terminal subdomain"/>
    <property type="match status" value="1"/>
</dbReference>
<evidence type="ECO:0000259" key="17">
    <source>
        <dbReference type="SMART" id="SM00474"/>
    </source>
</evidence>
<dbReference type="InterPro" id="IPR029060">
    <property type="entry name" value="PIN-like_dom_sf"/>
</dbReference>
<dbReference type="SUPFAM" id="SSF53098">
    <property type="entry name" value="Ribonuclease H-like"/>
    <property type="match status" value="1"/>
</dbReference>
<dbReference type="EMBL" id="CP036268">
    <property type="protein sequence ID" value="QDT39379.1"/>
    <property type="molecule type" value="Genomic_DNA"/>
</dbReference>
<dbReference type="Pfam" id="PF01612">
    <property type="entry name" value="DNA_pol_A_exo1"/>
    <property type="match status" value="1"/>
</dbReference>
<sequence>MKKLLYLIDTFSLVFQVFHAIPRMTAPKGEPTNAIFGFTRDLQHILGQKGATHVILAMESDGPGKRAELYEEYKANRTEMPEDLRLQIPRILEVGEAFGIPVVSHAGWEADDVIATLSTRAVADGFEVRIVTSDKDARQLLGPQVKLYNCRKQSFLGTEELAADWGIRPDQVTCFQGLTGDATDNIPGVPKIGPKTATKLLDDYHTLEGVLEHAEEVSRKQARENLLKYADQARVSKELATLQTDLPIDFEWESAAISEPDHEKLIELFTEFGFKRFSEEARATMQGKTNDPTAAAEDQKYEWNIISTPAALKKFATQISRQKHLCIDLETTDLNATEAEIVGWAVCWEAGTGYYLPVQSPDGEQTLDPQAVIDLFRPILADPKVQISNQNLKYDLIVLRKHDIEVETDSIGVDPMVGDYLLNAGERSHSLDTLARRHLNREVIPISDLIGKGKQQKKMFEVEVEKAAEYAAEDAVVAFQLASVIGDKLKQEELWDLYWDLERPLIPVLVEMESNGVRVNVEELGRQSAALDSRIAQLQIEIYELAGHEFNIASPKQLQQVLFEELKLPVVKRTKTGPSTDADVLDKLASKHELPARIIAHRQLAKLKGTYLDALPKLVNPLTGNIHASFNQVVAATGRLSSSDPNLQNIPIRTEEGRLVRKAFIPSREDWVLVCADYSQIELRVLAHFSGDESLQSAFRDGRDIHAAVAAEIYGVNEDDVTREMRGVAKTVNFGVIYGQSAYGLSDTLGIPQEEAAAFIDQYLARYSGVAEFITETLQKVRVSGYAETILGRRREINGIRPKVFGQMNLPERTAFNTVIQGSAADLIKRAMINLYERLKKEQRPDRMLLQIHDELVLETPSDEREAAGAIVREEMEAAMELAVPLVVDLGFAQSWYDAK</sequence>
<dbReference type="GO" id="GO:0008409">
    <property type="term" value="F:5'-3' exonuclease activity"/>
    <property type="evidence" value="ECO:0007669"/>
    <property type="project" value="UniProtKB-UniRule"/>
</dbReference>
<evidence type="ECO:0000256" key="11">
    <source>
        <dbReference type="ARBA" id="ARBA00022932"/>
    </source>
</evidence>
<dbReference type="CDD" id="cd09859">
    <property type="entry name" value="PIN_53EXO"/>
    <property type="match status" value="1"/>
</dbReference>
<dbReference type="RefSeq" id="WP_145365516.1">
    <property type="nucleotide sequence ID" value="NZ_CP036268.1"/>
</dbReference>
<dbReference type="OrthoDB" id="9806424at2"/>
<dbReference type="NCBIfam" id="NF004397">
    <property type="entry name" value="PRK05755.1"/>
    <property type="match status" value="1"/>
</dbReference>
<dbReference type="InterPro" id="IPR020045">
    <property type="entry name" value="DNA_polI_H3TH"/>
</dbReference>
<organism evidence="20 21">
    <name type="scientific">Stratiformator vulcanicus</name>
    <dbReference type="NCBI Taxonomy" id="2527980"/>
    <lineage>
        <taxon>Bacteria</taxon>
        <taxon>Pseudomonadati</taxon>
        <taxon>Planctomycetota</taxon>
        <taxon>Planctomycetia</taxon>
        <taxon>Planctomycetales</taxon>
        <taxon>Planctomycetaceae</taxon>
        <taxon>Stratiformator</taxon>
    </lineage>
</organism>
<dbReference type="GO" id="GO:0006261">
    <property type="term" value="P:DNA-templated DNA replication"/>
    <property type="evidence" value="ECO:0007669"/>
    <property type="project" value="UniProtKB-UniRule"/>
</dbReference>
<dbReference type="CDD" id="cd09898">
    <property type="entry name" value="H3TH_53EXO"/>
    <property type="match status" value="1"/>
</dbReference>
<dbReference type="SMART" id="SM00474">
    <property type="entry name" value="35EXOc"/>
    <property type="match status" value="1"/>
</dbReference>
<evidence type="ECO:0000256" key="13">
    <source>
        <dbReference type="ARBA" id="ARBA00023204"/>
    </source>
</evidence>
<dbReference type="InterPro" id="IPR001098">
    <property type="entry name" value="DNA-dir_DNA_pol_A_palm_dom"/>
</dbReference>
<evidence type="ECO:0000313" key="21">
    <source>
        <dbReference type="Proteomes" id="UP000317318"/>
    </source>
</evidence>
<evidence type="ECO:0000313" key="20">
    <source>
        <dbReference type="EMBL" id="QDT39379.1"/>
    </source>
</evidence>
<dbReference type="GO" id="GO:0006302">
    <property type="term" value="P:double-strand break repair"/>
    <property type="evidence" value="ECO:0007669"/>
    <property type="project" value="TreeGrafter"/>
</dbReference>
<evidence type="ECO:0000256" key="14">
    <source>
        <dbReference type="ARBA" id="ARBA00049244"/>
    </source>
</evidence>
<evidence type="ECO:0000256" key="6">
    <source>
        <dbReference type="ARBA" id="ARBA00022705"/>
    </source>
</evidence>
<dbReference type="EC" id="2.7.7.7" evidence="2 15"/>
<keyword evidence="4 16" id="KW-0808">Transferase</keyword>
<dbReference type="InterPro" id="IPR012337">
    <property type="entry name" value="RNaseH-like_sf"/>
</dbReference>
<proteinExistence type="inferred from homology"/>